<dbReference type="SUPFAM" id="SSF52540">
    <property type="entry name" value="P-loop containing nucleoside triphosphate hydrolases"/>
    <property type="match status" value="1"/>
</dbReference>
<dbReference type="Gene3D" id="1.20.1320.30">
    <property type="match status" value="1"/>
</dbReference>
<dbReference type="SMART" id="SM00490">
    <property type="entry name" value="HELICc"/>
    <property type="match status" value="1"/>
</dbReference>
<dbReference type="GO" id="GO:0045087">
    <property type="term" value="P:innate immune response"/>
    <property type="evidence" value="ECO:0007669"/>
    <property type="project" value="UniProtKB-KW"/>
</dbReference>
<dbReference type="GO" id="GO:0016787">
    <property type="term" value="F:hydrolase activity"/>
    <property type="evidence" value="ECO:0007669"/>
    <property type="project" value="UniProtKB-KW"/>
</dbReference>
<dbReference type="GO" id="GO:0003724">
    <property type="term" value="F:RNA helicase activity"/>
    <property type="evidence" value="ECO:0007669"/>
    <property type="project" value="UniProtKB-EC"/>
</dbReference>
<evidence type="ECO:0000256" key="12">
    <source>
        <dbReference type="ARBA" id="ARBA00022859"/>
    </source>
</evidence>
<dbReference type="InterPro" id="IPR051363">
    <property type="entry name" value="RLR_Helicase"/>
</dbReference>
<keyword evidence="14" id="KW-0051">Antiviral defense</keyword>
<keyword evidence="7" id="KW-0547">Nucleotide-binding</keyword>
<dbReference type="InterPro" id="IPR014001">
    <property type="entry name" value="Helicase_ATP-bd"/>
</dbReference>
<keyword evidence="11" id="KW-0067">ATP-binding</keyword>
<dbReference type="PANTHER" id="PTHR14074:SF16">
    <property type="entry name" value="ANTIVIRAL INNATE IMMUNE RESPONSE RECEPTOR RIG-I"/>
    <property type="match status" value="1"/>
</dbReference>
<evidence type="ECO:0000256" key="8">
    <source>
        <dbReference type="ARBA" id="ARBA00022801"/>
    </source>
</evidence>
<dbReference type="Gene3D" id="3.40.50.300">
    <property type="entry name" value="P-loop containing nucleotide triphosphate hydrolases"/>
    <property type="match status" value="2"/>
</dbReference>
<dbReference type="Pfam" id="PF18119">
    <property type="entry name" value="RIG-I_C"/>
    <property type="match status" value="1"/>
</dbReference>
<keyword evidence="5" id="KW-0399">Innate immunity</keyword>
<feature type="domain" description="Helicase ATP-binding" evidence="17">
    <location>
        <begin position="342"/>
        <end position="518"/>
    </location>
</feature>
<feature type="domain" description="RLR CTR" evidence="19">
    <location>
        <begin position="911"/>
        <end position="1036"/>
    </location>
</feature>
<dbReference type="GO" id="GO:0051607">
    <property type="term" value="P:defense response to virus"/>
    <property type="evidence" value="ECO:0007669"/>
    <property type="project" value="UniProtKB-KW"/>
</dbReference>
<dbReference type="InterPro" id="IPR011545">
    <property type="entry name" value="DEAD/DEAH_box_helicase_dom"/>
</dbReference>
<dbReference type="PROSITE" id="PS51192">
    <property type="entry name" value="HELICASE_ATP_BIND_1"/>
    <property type="match status" value="1"/>
</dbReference>
<dbReference type="InterPro" id="IPR001650">
    <property type="entry name" value="Helicase_C-like"/>
</dbReference>
<feature type="region of interest" description="Disordered" evidence="16">
    <location>
        <begin position="219"/>
        <end position="242"/>
    </location>
</feature>
<dbReference type="PROSITE" id="PS51194">
    <property type="entry name" value="HELICASE_CTER"/>
    <property type="match status" value="1"/>
</dbReference>
<dbReference type="InterPro" id="IPR021673">
    <property type="entry name" value="RLR_CTR"/>
</dbReference>
<evidence type="ECO:0000256" key="16">
    <source>
        <dbReference type="SAM" id="MobiDB-lite"/>
    </source>
</evidence>
<dbReference type="SMART" id="SM00487">
    <property type="entry name" value="DEXDc"/>
    <property type="match status" value="1"/>
</dbReference>
<dbReference type="GO" id="GO:0046872">
    <property type="term" value="F:metal ion binding"/>
    <property type="evidence" value="ECO:0007669"/>
    <property type="project" value="UniProtKB-KW"/>
</dbReference>
<organism evidence="20 21">
    <name type="scientific">Littorina saxatilis</name>
    <dbReference type="NCBI Taxonomy" id="31220"/>
    <lineage>
        <taxon>Eukaryota</taxon>
        <taxon>Metazoa</taxon>
        <taxon>Spiralia</taxon>
        <taxon>Lophotrochozoa</taxon>
        <taxon>Mollusca</taxon>
        <taxon>Gastropoda</taxon>
        <taxon>Caenogastropoda</taxon>
        <taxon>Littorinimorpha</taxon>
        <taxon>Littorinoidea</taxon>
        <taxon>Littorinidae</taxon>
        <taxon>Littorina</taxon>
    </lineage>
</organism>
<accession>A0AAN9BVB4</accession>
<keyword evidence="13" id="KW-0694">RNA-binding</keyword>
<evidence type="ECO:0000256" key="2">
    <source>
        <dbReference type="ARBA" id="ARBA00006866"/>
    </source>
</evidence>
<evidence type="ECO:0000313" key="20">
    <source>
        <dbReference type="EMBL" id="KAK7110320.1"/>
    </source>
</evidence>
<dbReference type="InterPro" id="IPR038557">
    <property type="entry name" value="RLR_C_sf"/>
</dbReference>
<evidence type="ECO:0000256" key="14">
    <source>
        <dbReference type="ARBA" id="ARBA00023118"/>
    </source>
</evidence>
<keyword evidence="21" id="KW-1185">Reference proteome</keyword>
<feature type="domain" description="Helicase C-terminal" evidence="18">
    <location>
        <begin position="725"/>
        <end position="887"/>
    </location>
</feature>
<name>A0AAN9BVB4_9CAEN</name>
<evidence type="ECO:0000313" key="21">
    <source>
        <dbReference type="Proteomes" id="UP001374579"/>
    </source>
</evidence>
<keyword evidence="10" id="KW-0862">Zinc</keyword>
<dbReference type="InterPro" id="IPR041204">
    <property type="entry name" value="RIG-I-like_C"/>
</dbReference>
<keyword evidence="4" id="KW-0963">Cytoplasm</keyword>
<keyword evidence="12" id="KW-0391">Immunity</keyword>
<evidence type="ECO:0000256" key="6">
    <source>
        <dbReference type="ARBA" id="ARBA00022723"/>
    </source>
</evidence>
<evidence type="ECO:0000256" key="1">
    <source>
        <dbReference type="ARBA" id="ARBA00004496"/>
    </source>
</evidence>
<gene>
    <name evidence="20" type="ORF">V1264_014214</name>
</gene>
<dbReference type="EC" id="3.6.4.13" evidence="3"/>
<evidence type="ECO:0000259" key="18">
    <source>
        <dbReference type="PROSITE" id="PS51194"/>
    </source>
</evidence>
<comment type="subcellular location">
    <subcellularLocation>
        <location evidence="1">Cytoplasm</location>
    </subcellularLocation>
</comment>
<dbReference type="Pfam" id="PF00271">
    <property type="entry name" value="Helicase_C"/>
    <property type="match status" value="1"/>
</dbReference>
<reference evidence="20 21" key="1">
    <citation type="submission" date="2024-02" db="EMBL/GenBank/DDBJ databases">
        <title>Chromosome-scale genome assembly of the rough periwinkle Littorina saxatilis.</title>
        <authorList>
            <person name="De Jode A."/>
            <person name="Faria R."/>
            <person name="Formenti G."/>
            <person name="Sims Y."/>
            <person name="Smith T.P."/>
            <person name="Tracey A."/>
            <person name="Wood J.M.D."/>
            <person name="Zagrodzka Z.B."/>
            <person name="Johannesson K."/>
            <person name="Butlin R.K."/>
            <person name="Leder E.H."/>
        </authorList>
    </citation>
    <scope>NUCLEOTIDE SEQUENCE [LARGE SCALE GENOMIC DNA]</scope>
    <source>
        <strain evidence="20">Snail1</strain>
        <tissue evidence="20">Muscle</tissue>
    </source>
</reference>
<comment type="caution">
    <text evidence="20">The sequence shown here is derived from an EMBL/GenBank/DDBJ whole genome shotgun (WGS) entry which is preliminary data.</text>
</comment>
<evidence type="ECO:0000256" key="3">
    <source>
        <dbReference type="ARBA" id="ARBA00012552"/>
    </source>
</evidence>
<feature type="region of interest" description="Disordered" evidence="16">
    <location>
        <begin position="257"/>
        <end position="329"/>
    </location>
</feature>
<dbReference type="GO" id="GO:0005524">
    <property type="term" value="F:ATP binding"/>
    <property type="evidence" value="ECO:0007669"/>
    <property type="project" value="UniProtKB-KW"/>
</dbReference>
<dbReference type="InterPro" id="IPR027417">
    <property type="entry name" value="P-loop_NTPase"/>
</dbReference>
<evidence type="ECO:0000256" key="15">
    <source>
        <dbReference type="ARBA" id="ARBA00049390"/>
    </source>
</evidence>
<feature type="compositionally biased region" description="Basic and acidic residues" evidence="16">
    <location>
        <begin position="298"/>
        <end position="329"/>
    </location>
</feature>
<dbReference type="PROSITE" id="PS51789">
    <property type="entry name" value="RLR_CTR"/>
    <property type="match status" value="1"/>
</dbReference>
<dbReference type="Pfam" id="PF11648">
    <property type="entry name" value="RIG-I_C-RD"/>
    <property type="match status" value="1"/>
</dbReference>
<evidence type="ECO:0000256" key="10">
    <source>
        <dbReference type="ARBA" id="ARBA00022833"/>
    </source>
</evidence>
<comment type="catalytic activity">
    <reaction evidence="15">
        <text>ATP + H2O = ADP + phosphate + H(+)</text>
        <dbReference type="Rhea" id="RHEA:13065"/>
        <dbReference type="ChEBI" id="CHEBI:15377"/>
        <dbReference type="ChEBI" id="CHEBI:15378"/>
        <dbReference type="ChEBI" id="CHEBI:30616"/>
        <dbReference type="ChEBI" id="CHEBI:43474"/>
        <dbReference type="ChEBI" id="CHEBI:456216"/>
        <dbReference type="EC" id="3.6.4.13"/>
    </reaction>
    <physiologicalReaction direction="left-to-right" evidence="15">
        <dbReference type="Rhea" id="RHEA:13066"/>
    </physiologicalReaction>
</comment>
<protein>
    <recommendedName>
        <fullName evidence="3">RNA helicase</fullName>
        <ecNumber evidence="3">3.6.4.13</ecNumber>
    </recommendedName>
</protein>
<keyword evidence="6" id="KW-0479">Metal-binding</keyword>
<evidence type="ECO:0000256" key="11">
    <source>
        <dbReference type="ARBA" id="ARBA00022840"/>
    </source>
</evidence>
<dbReference type="EMBL" id="JBAMIC010000003">
    <property type="protein sequence ID" value="KAK7110320.1"/>
    <property type="molecule type" value="Genomic_DNA"/>
</dbReference>
<dbReference type="PANTHER" id="PTHR14074">
    <property type="entry name" value="HELICASE WITH DEATH DOMAIN-RELATED"/>
    <property type="match status" value="1"/>
</dbReference>
<evidence type="ECO:0000256" key="5">
    <source>
        <dbReference type="ARBA" id="ARBA00022588"/>
    </source>
</evidence>
<keyword evidence="9" id="KW-0347">Helicase</keyword>
<evidence type="ECO:0000256" key="7">
    <source>
        <dbReference type="ARBA" id="ARBA00022741"/>
    </source>
</evidence>
<dbReference type="GO" id="GO:0003723">
    <property type="term" value="F:RNA binding"/>
    <property type="evidence" value="ECO:0007669"/>
    <property type="project" value="UniProtKB-KW"/>
</dbReference>
<evidence type="ECO:0000256" key="9">
    <source>
        <dbReference type="ARBA" id="ARBA00022806"/>
    </source>
</evidence>
<evidence type="ECO:0000256" key="4">
    <source>
        <dbReference type="ARBA" id="ARBA00022490"/>
    </source>
</evidence>
<keyword evidence="8" id="KW-0378">Hydrolase</keyword>
<evidence type="ECO:0000259" key="19">
    <source>
        <dbReference type="PROSITE" id="PS51789"/>
    </source>
</evidence>
<evidence type="ECO:0000259" key="17">
    <source>
        <dbReference type="PROSITE" id="PS51192"/>
    </source>
</evidence>
<sequence>MATQQSGEFNVEEKLRLLRQSRTHLCRILHPEAIFPELSMIIDVELGRRILDMADAGKREEAMGLVIDRVLDRGEAGLNYFLVALREEGDNAGWPQALALLGHSSSIDDANRLPSNYYAFIIHLLKGKIIEKLTDGILSALIIHLSSNDVIEEYEKDLVEAKLKTKGCRYAALQLFSLLGMHREDWPVFFFEALQQEVPSLLQKMSLFGIDPVISKEESEFNVGRGTSSGRVSPEGARFEDQEQTLPKQLATLQNEQAPGGCQADGGTNLSDEERESELSSSDRVPSTETADSDDVDDGRSGFSDDEKQDVEVSEKTTEGREGVPRARNQDLELRRYQFELAEKAVQGNNTIICAPTGSGKTRVALHIVKQHLTAAPQGQARKVVFLARTVPLVSQQYRNFRDYLPEYNCELVTGESGNSMTVHQILDKNDILVLTPKILENHLRPDKIPSLSVFSLIIFDECHHTRKGEPYNSVMKHYIKSKDQHEPGLPQIVGLTASIGVEKATTPDEAKESILGIMANLDVTVISEVQENTDELLDMVPRPVEDLMTLVPREFDEISNAISNVMLKIEEELLKREEVVKGDPEVSDLHTLLKKRETDLRSQKFAQWATNLKNQAKLLKYPKTPKDEQEMAQIMKRQVFAGEVQALAEWLVAYNEAFDVHDLTRPEDVLHYLQRKSLLLREVGAGFISTELDAQLGCYFKDVEKQLIKFKQHPNPNLGRLGDTILKHVKEAREDGFRILVFVRTRATCRALCRWLNDAETDPLLRRLNAQHFTGTGAHQEHGGMTQYEQVETLQRFKTGDVKILFTTSVGEEGIDIAECNLTIRYNHVGNEVTTVQTRGRSRKRGGRSILMAIPKIIEQEQLNRKREELMHAALNIIRRMSREQILEFVRKAQIKTLEVEEIDQITRQVKQLKTKEAEFSVTCPKCMKVKVRGDQIRRINNAHHVIVGHEIDEQVIRKPGNTFLKKDDWEMQGSVICRCKEKLGQLLLYKKARFIIVSPKYWVFLDKKNEPSTYKQWTKVPYHIDEFTSNDLRVHLGIAGSSGDDSTED</sequence>
<dbReference type="AlphaFoldDB" id="A0AAN9BVB4"/>
<evidence type="ECO:0000256" key="13">
    <source>
        <dbReference type="ARBA" id="ARBA00022884"/>
    </source>
</evidence>
<comment type="similarity">
    <text evidence="2">Belongs to the helicase family. RLR subfamily.</text>
</comment>
<dbReference type="Gene3D" id="2.170.150.30">
    <property type="entry name" value="RIG-I-like receptor, C-terminal regulatory domain"/>
    <property type="match status" value="1"/>
</dbReference>
<dbReference type="Proteomes" id="UP001374579">
    <property type="component" value="Unassembled WGS sequence"/>
</dbReference>
<dbReference type="Pfam" id="PF00270">
    <property type="entry name" value="DEAD"/>
    <property type="match status" value="1"/>
</dbReference>
<dbReference type="GO" id="GO:0005737">
    <property type="term" value="C:cytoplasm"/>
    <property type="evidence" value="ECO:0007669"/>
    <property type="project" value="UniProtKB-SubCell"/>
</dbReference>
<proteinExistence type="inferred from homology"/>